<evidence type="ECO:0000256" key="2">
    <source>
        <dbReference type="SAM" id="SignalP"/>
    </source>
</evidence>
<feature type="chain" id="PRO_5032647896" evidence="2">
    <location>
        <begin position="21"/>
        <end position="192"/>
    </location>
</feature>
<protein>
    <submittedName>
        <fullName evidence="3">VPLPA-CTERM sorting domain-containing protein</fullName>
    </submittedName>
</protein>
<evidence type="ECO:0000313" key="3">
    <source>
        <dbReference type="EMBL" id="MQQ10439.1"/>
    </source>
</evidence>
<accession>A0A843YMJ2</accession>
<dbReference type="NCBIfam" id="TIGR03370">
    <property type="entry name" value="VPLPA-CTERM"/>
    <property type="match status" value="1"/>
</dbReference>
<feature type="signal peptide" evidence="2">
    <location>
        <begin position="1"/>
        <end position="20"/>
    </location>
</feature>
<keyword evidence="1" id="KW-0472">Membrane</keyword>
<dbReference type="AlphaFoldDB" id="A0A843YMJ2"/>
<sequence>MKHLFLAAPLILAAAVSAQAATFTIFDDQDAFAAQASNVTPVELSADSSVLTITGADVRFNDGVLRDRINLNDAPDTVFTFNQAVLGFGGLFDLSPFGAGAGISLTVTVGDASFALAETIAPETAGSFFGFLSDTAFTSFSLSEGTGGLPVETYELSNVVSAPAPIPLPASLPLLAAALGAFAVLHRRQGRA</sequence>
<dbReference type="RefSeq" id="WP_153217420.1">
    <property type="nucleotide sequence ID" value="NZ_WIBF01000015.1"/>
</dbReference>
<keyword evidence="1" id="KW-1133">Transmembrane helix</keyword>
<keyword evidence="2" id="KW-0732">Signal</keyword>
<keyword evidence="4" id="KW-1185">Reference proteome</keyword>
<reference evidence="3 4" key="1">
    <citation type="submission" date="2019-10" db="EMBL/GenBank/DDBJ databases">
        <title>Epibacterium sp. nov., isolated from seawater.</title>
        <authorList>
            <person name="Zhang X."/>
            <person name="Li N."/>
        </authorList>
    </citation>
    <scope>NUCLEOTIDE SEQUENCE [LARGE SCALE GENOMIC DNA]</scope>
    <source>
        <strain evidence="3 4">SM1979</strain>
    </source>
</reference>
<evidence type="ECO:0000313" key="4">
    <source>
        <dbReference type="Proteomes" id="UP000444174"/>
    </source>
</evidence>
<dbReference type="EMBL" id="WIBF01000015">
    <property type="protein sequence ID" value="MQQ10439.1"/>
    <property type="molecule type" value="Genomic_DNA"/>
</dbReference>
<evidence type="ECO:0000256" key="1">
    <source>
        <dbReference type="SAM" id="Phobius"/>
    </source>
</evidence>
<dbReference type="InterPro" id="IPR022472">
    <property type="entry name" value="VPLPA-CTERM"/>
</dbReference>
<dbReference type="Proteomes" id="UP000444174">
    <property type="component" value="Unassembled WGS sequence"/>
</dbReference>
<gene>
    <name evidence="3" type="ORF">GFB49_18390</name>
</gene>
<name>A0A843YMJ2_9RHOB</name>
<feature type="transmembrane region" description="Helical" evidence="1">
    <location>
        <begin position="166"/>
        <end position="185"/>
    </location>
</feature>
<keyword evidence="1" id="KW-0812">Transmembrane</keyword>
<organism evidence="3 4">
    <name type="scientific">Tritonibacter litoralis</name>
    <dbReference type="NCBI Taxonomy" id="2662264"/>
    <lineage>
        <taxon>Bacteria</taxon>
        <taxon>Pseudomonadati</taxon>
        <taxon>Pseudomonadota</taxon>
        <taxon>Alphaproteobacteria</taxon>
        <taxon>Rhodobacterales</taxon>
        <taxon>Paracoccaceae</taxon>
        <taxon>Tritonibacter</taxon>
    </lineage>
</organism>
<proteinExistence type="predicted"/>
<comment type="caution">
    <text evidence="3">The sequence shown here is derived from an EMBL/GenBank/DDBJ whole genome shotgun (WGS) entry which is preliminary data.</text>
</comment>